<keyword evidence="3" id="KW-1185">Reference proteome</keyword>
<keyword evidence="1" id="KW-0812">Transmembrane</keyword>
<keyword evidence="1" id="KW-0472">Membrane</keyword>
<evidence type="ECO:0000313" key="2">
    <source>
        <dbReference type="EMBL" id="TNN49839.1"/>
    </source>
</evidence>
<dbReference type="EMBL" id="SRLO01000640">
    <property type="protein sequence ID" value="TNN49839.1"/>
    <property type="molecule type" value="Genomic_DNA"/>
</dbReference>
<evidence type="ECO:0000313" key="3">
    <source>
        <dbReference type="Proteomes" id="UP000314294"/>
    </source>
</evidence>
<protein>
    <submittedName>
        <fullName evidence="2">Uncharacterized protein</fullName>
    </submittedName>
</protein>
<dbReference type="Proteomes" id="UP000314294">
    <property type="component" value="Unassembled WGS sequence"/>
</dbReference>
<feature type="transmembrane region" description="Helical" evidence="1">
    <location>
        <begin position="6"/>
        <end position="24"/>
    </location>
</feature>
<name>A0A4Z2G8I5_9TELE</name>
<keyword evidence="1" id="KW-1133">Transmembrane helix</keyword>
<proteinExistence type="predicted"/>
<sequence>MHQHGVVGVVVGVVGVGVVGQVGVERRSVAELGGVRAHGMRVGVSRRGHAHAHRTALRDVLPWHAWQT</sequence>
<accession>A0A4Z2G8I5</accession>
<gene>
    <name evidence="2" type="ORF">EYF80_039993</name>
</gene>
<organism evidence="2 3">
    <name type="scientific">Liparis tanakae</name>
    <name type="common">Tanaka's snailfish</name>
    <dbReference type="NCBI Taxonomy" id="230148"/>
    <lineage>
        <taxon>Eukaryota</taxon>
        <taxon>Metazoa</taxon>
        <taxon>Chordata</taxon>
        <taxon>Craniata</taxon>
        <taxon>Vertebrata</taxon>
        <taxon>Euteleostomi</taxon>
        <taxon>Actinopterygii</taxon>
        <taxon>Neopterygii</taxon>
        <taxon>Teleostei</taxon>
        <taxon>Neoteleostei</taxon>
        <taxon>Acanthomorphata</taxon>
        <taxon>Eupercaria</taxon>
        <taxon>Perciformes</taxon>
        <taxon>Cottioidei</taxon>
        <taxon>Cottales</taxon>
        <taxon>Liparidae</taxon>
        <taxon>Liparis</taxon>
    </lineage>
</organism>
<dbReference type="AlphaFoldDB" id="A0A4Z2G8I5"/>
<evidence type="ECO:0000256" key="1">
    <source>
        <dbReference type="SAM" id="Phobius"/>
    </source>
</evidence>
<comment type="caution">
    <text evidence="2">The sequence shown here is derived from an EMBL/GenBank/DDBJ whole genome shotgun (WGS) entry which is preliminary data.</text>
</comment>
<reference evidence="2 3" key="1">
    <citation type="submission" date="2019-03" db="EMBL/GenBank/DDBJ databases">
        <title>First draft genome of Liparis tanakae, snailfish: a comprehensive survey of snailfish specific genes.</title>
        <authorList>
            <person name="Kim W."/>
            <person name="Song I."/>
            <person name="Jeong J.-H."/>
            <person name="Kim D."/>
            <person name="Kim S."/>
            <person name="Ryu S."/>
            <person name="Song J.Y."/>
            <person name="Lee S.K."/>
        </authorList>
    </citation>
    <scope>NUCLEOTIDE SEQUENCE [LARGE SCALE GENOMIC DNA]</scope>
    <source>
        <tissue evidence="2">Muscle</tissue>
    </source>
</reference>